<dbReference type="OrthoDB" id="9788881at2"/>
<sequence>MPRYARIKSQTQVYHIMLRGNNREKIFVDEEDKARMIDTLGDKKKAEEYFLYAYCVMDNHIHLIIKEGKDPIASIVKRIATSYSYYFNKKYKRIGHVFQERFKSENIEDDSYLLAAIRYVHQNPVKPGIGTVDGYKWSSYRDYIGIARNLTDTREVLGILSNFNEKALMEFVRFNHEVSEGTFLDVREEKEIDQLNVNEYINRYLAEKGIGINDLRNVGNKSLREELVKLLMEKSNLSLRGIAETLELNREMVRKAQVSKDLSP</sequence>
<dbReference type="InterPro" id="IPR036515">
    <property type="entry name" value="Transposase_17_sf"/>
</dbReference>
<name>A0A0C5Q2Q0_9FIRM</name>
<reference evidence="3" key="2">
    <citation type="submission" date="2015-02" db="EMBL/GenBank/DDBJ databases">
        <title>Complete Genome Sequence of Pelosinus fermentans JBW45.</title>
        <authorList>
            <person name="De Leon K.B."/>
            <person name="Utturkar S.M."/>
            <person name="Camilleri L.B."/>
            <person name="Arkin A.P."/>
            <person name="Fields M.W."/>
            <person name="Brown S.D."/>
            <person name="Wall J.D."/>
        </authorList>
    </citation>
    <scope>NUCLEOTIDE SEQUENCE [LARGE SCALE GENOMIC DNA]</scope>
    <source>
        <strain evidence="3">JBW45</strain>
    </source>
</reference>
<accession>A0A0C5Q2Q0</accession>
<dbReference type="AlphaFoldDB" id="A0A0C5Q2Q0"/>
<dbReference type="EMBL" id="CP010978">
    <property type="protein sequence ID" value="AJQ29423.1"/>
    <property type="molecule type" value="Genomic_DNA"/>
</dbReference>
<dbReference type="PANTHER" id="PTHR34322:SF2">
    <property type="entry name" value="TRANSPOSASE IS200-LIKE DOMAIN-CONTAINING PROTEIN"/>
    <property type="match status" value="1"/>
</dbReference>
<protein>
    <submittedName>
        <fullName evidence="2">Transposase IS200-family protein</fullName>
    </submittedName>
</protein>
<reference evidence="2 3" key="1">
    <citation type="journal article" date="2015" name="Genome Announc.">
        <title>Complete Genome Sequence of Pelosinus fermentans JBW45, a Member of a Remarkably Competitive Group of Negativicutes in the Firmicutes Phylum.</title>
        <authorList>
            <person name="De Leon K.B."/>
            <person name="Utturkar S.M."/>
            <person name="Camilleri L.B."/>
            <person name="Elias D.A."/>
            <person name="Arkin A.P."/>
            <person name="Fields M.W."/>
            <person name="Brown S.D."/>
            <person name="Wall J.D."/>
        </authorList>
    </citation>
    <scope>NUCLEOTIDE SEQUENCE [LARGE SCALE GENOMIC DNA]</scope>
    <source>
        <strain evidence="2 3">JBW45</strain>
    </source>
</reference>
<dbReference type="Proteomes" id="UP000005361">
    <property type="component" value="Chromosome"/>
</dbReference>
<evidence type="ECO:0000259" key="1">
    <source>
        <dbReference type="SMART" id="SM01321"/>
    </source>
</evidence>
<dbReference type="InterPro" id="IPR002686">
    <property type="entry name" value="Transposase_17"/>
</dbReference>
<gene>
    <name evidence="2" type="ORF">JBW_04090</name>
</gene>
<dbReference type="KEGG" id="pft:JBW_04090"/>
<dbReference type="PANTHER" id="PTHR34322">
    <property type="entry name" value="TRANSPOSASE, Y1_TNP DOMAIN-CONTAINING"/>
    <property type="match status" value="1"/>
</dbReference>
<evidence type="ECO:0000313" key="2">
    <source>
        <dbReference type="EMBL" id="AJQ29423.1"/>
    </source>
</evidence>
<dbReference type="GO" id="GO:0003677">
    <property type="term" value="F:DNA binding"/>
    <property type="evidence" value="ECO:0007669"/>
    <property type="project" value="InterPro"/>
</dbReference>
<feature type="domain" description="Transposase IS200-like" evidence="1">
    <location>
        <begin position="9"/>
        <end position="123"/>
    </location>
</feature>
<dbReference type="Pfam" id="PF01797">
    <property type="entry name" value="Y1_Tnp"/>
    <property type="match status" value="1"/>
</dbReference>
<dbReference type="SMART" id="SM01321">
    <property type="entry name" value="Y1_Tnp"/>
    <property type="match status" value="1"/>
</dbReference>
<dbReference type="Gene3D" id="3.30.70.1290">
    <property type="entry name" value="Transposase IS200-like"/>
    <property type="match status" value="1"/>
</dbReference>
<dbReference type="GO" id="GO:0004803">
    <property type="term" value="F:transposase activity"/>
    <property type="evidence" value="ECO:0007669"/>
    <property type="project" value="InterPro"/>
</dbReference>
<dbReference type="GO" id="GO:0006313">
    <property type="term" value="P:DNA transposition"/>
    <property type="evidence" value="ECO:0007669"/>
    <property type="project" value="InterPro"/>
</dbReference>
<evidence type="ECO:0000313" key="3">
    <source>
        <dbReference type="Proteomes" id="UP000005361"/>
    </source>
</evidence>
<proteinExistence type="predicted"/>
<organism evidence="2 3">
    <name type="scientific">Pelosinus fermentans JBW45</name>
    <dbReference type="NCBI Taxonomy" id="1192197"/>
    <lineage>
        <taxon>Bacteria</taxon>
        <taxon>Bacillati</taxon>
        <taxon>Bacillota</taxon>
        <taxon>Negativicutes</taxon>
        <taxon>Selenomonadales</taxon>
        <taxon>Sporomusaceae</taxon>
        <taxon>Pelosinus</taxon>
    </lineage>
</organism>
<dbReference type="RefSeq" id="WP_045820638.1">
    <property type="nucleotide sequence ID" value="NZ_CP010978.1"/>
</dbReference>
<dbReference type="SUPFAM" id="SSF143422">
    <property type="entry name" value="Transposase IS200-like"/>
    <property type="match status" value="1"/>
</dbReference>
<dbReference type="HOGENOM" id="CLU_068226_0_2_9"/>